<reference evidence="6" key="1">
    <citation type="submission" date="2016-10" db="EMBL/GenBank/DDBJ databases">
        <authorList>
            <person name="Jeantristanb JTB J.-T."/>
            <person name="Ricardo R."/>
        </authorList>
    </citation>
    <scope>NUCLEOTIDE SEQUENCE [LARGE SCALE GENOMIC DNA]</scope>
</reference>
<accession>A0A2X0LCK2</accession>
<dbReference type="InterPro" id="IPR050113">
    <property type="entry name" value="Ub_conjugating_enzyme"/>
</dbReference>
<dbReference type="AlphaFoldDB" id="A0A2X0LCK2"/>
<feature type="compositionally biased region" description="Low complexity" evidence="2">
    <location>
        <begin position="235"/>
        <end position="244"/>
    </location>
</feature>
<dbReference type="CDD" id="cd23799">
    <property type="entry name" value="UBCc_UBE2J"/>
    <property type="match status" value="1"/>
</dbReference>
<evidence type="ECO:0000313" key="5">
    <source>
        <dbReference type="EMBL" id="SCZ96621.1"/>
    </source>
</evidence>
<feature type="region of interest" description="Disordered" evidence="2">
    <location>
        <begin position="213"/>
        <end position="268"/>
    </location>
</feature>
<feature type="transmembrane region" description="Helical" evidence="3">
    <location>
        <begin position="353"/>
        <end position="370"/>
    </location>
</feature>
<dbReference type="STRING" id="289078.A0A2X0LCK2"/>
<dbReference type="PROSITE" id="PS50127">
    <property type="entry name" value="UBC_2"/>
    <property type="match status" value="1"/>
</dbReference>
<dbReference type="OrthoDB" id="1158011at2759"/>
<keyword evidence="3" id="KW-0812">Transmembrane</keyword>
<name>A0A2X0LCK2_9BASI</name>
<organism evidence="5 6">
    <name type="scientific">Microbotryum saponariae</name>
    <dbReference type="NCBI Taxonomy" id="289078"/>
    <lineage>
        <taxon>Eukaryota</taxon>
        <taxon>Fungi</taxon>
        <taxon>Dikarya</taxon>
        <taxon>Basidiomycota</taxon>
        <taxon>Pucciniomycotina</taxon>
        <taxon>Microbotryomycetes</taxon>
        <taxon>Microbotryales</taxon>
        <taxon>Microbotryaceae</taxon>
        <taxon>Microbotryum</taxon>
    </lineage>
</organism>
<evidence type="ECO:0000256" key="2">
    <source>
        <dbReference type="SAM" id="MobiDB-lite"/>
    </source>
</evidence>
<keyword evidence="1" id="KW-0833">Ubl conjugation pathway</keyword>
<evidence type="ECO:0000256" key="3">
    <source>
        <dbReference type="SAM" id="Phobius"/>
    </source>
</evidence>
<evidence type="ECO:0000256" key="1">
    <source>
        <dbReference type="ARBA" id="ARBA00022786"/>
    </source>
</evidence>
<dbReference type="EMBL" id="FMWP01000089">
    <property type="protein sequence ID" value="SCZ96621.1"/>
    <property type="molecule type" value="Genomic_DNA"/>
</dbReference>
<evidence type="ECO:0000313" key="6">
    <source>
        <dbReference type="Proteomes" id="UP000249723"/>
    </source>
</evidence>
<gene>
    <name evidence="5" type="ORF">BZ3500_MVSOF-1268-A1-R1_CHR4-4G07487</name>
</gene>
<protein>
    <submittedName>
        <fullName evidence="5">BZ3500_MvSof-1268-A1-R1_Chr4-4g07487 protein</fullName>
    </submittedName>
</protein>
<dbReference type="InterPro" id="IPR000608">
    <property type="entry name" value="UBC"/>
</dbReference>
<keyword evidence="6" id="KW-1185">Reference proteome</keyword>
<feature type="domain" description="UBC core" evidence="4">
    <location>
        <begin position="7"/>
        <end position="172"/>
    </location>
</feature>
<dbReference type="Gene3D" id="3.10.110.10">
    <property type="entry name" value="Ubiquitin Conjugating Enzyme"/>
    <property type="match status" value="1"/>
</dbReference>
<dbReference type="SUPFAM" id="SSF54495">
    <property type="entry name" value="UBC-like"/>
    <property type="match status" value="1"/>
</dbReference>
<sequence>MATRTSTGVKRILKEASELEADDSCDYSAGPLEDDLFNWHFTIKGPSGTDFEGGVYHGRMILPSEYPFKPPEIYMATPSGRFETNKKICLSISSFHPETWQPSWGIRTALLALMAFFETEVGFGDFGKHDLYIDDCHVSCFVVQAAGAVGSLEVPPAERRRLAQASRTFHCVTCDFHASKFLTLTTTTPSSDTEDGEAVDEEDEEDEEVAAVASSTDRSDEATAIFPSSRGPGVGAADVGGHAVTTPNHVSGTADRVTNASAPHPRHHHIPTAAATLDAIPAPQLRVVQHRPAPAHEPRSAAPPPSNPSSASSVAAVASTSSAPAAAAAPPAATPETAALPADLMMIGGQPTAVDRLILVVLVAILALVVRKVA</sequence>
<evidence type="ECO:0000259" key="4">
    <source>
        <dbReference type="PROSITE" id="PS50127"/>
    </source>
</evidence>
<keyword evidence="3" id="KW-0472">Membrane</keyword>
<feature type="region of interest" description="Disordered" evidence="2">
    <location>
        <begin position="186"/>
        <end position="205"/>
    </location>
</feature>
<dbReference type="PANTHER" id="PTHR24067">
    <property type="entry name" value="UBIQUITIN-CONJUGATING ENZYME E2"/>
    <property type="match status" value="1"/>
</dbReference>
<keyword evidence="3" id="KW-1133">Transmembrane helix</keyword>
<dbReference type="SMART" id="SM00212">
    <property type="entry name" value="UBCc"/>
    <property type="match status" value="1"/>
</dbReference>
<dbReference type="InterPro" id="IPR016135">
    <property type="entry name" value="UBQ-conjugating_enzyme/RWD"/>
</dbReference>
<dbReference type="Pfam" id="PF00179">
    <property type="entry name" value="UQ_con"/>
    <property type="match status" value="1"/>
</dbReference>
<feature type="compositionally biased region" description="Acidic residues" evidence="2">
    <location>
        <begin position="192"/>
        <end position="205"/>
    </location>
</feature>
<proteinExistence type="predicted"/>
<dbReference type="Proteomes" id="UP000249723">
    <property type="component" value="Unassembled WGS sequence"/>
</dbReference>
<feature type="region of interest" description="Disordered" evidence="2">
    <location>
        <begin position="291"/>
        <end position="316"/>
    </location>
</feature>
<feature type="compositionally biased region" description="Polar residues" evidence="2">
    <location>
        <begin position="245"/>
        <end position="261"/>
    </location>
</feature>